<reference evidence="2" key="1">
    <citation type="submission" date="2023-03" db="EMBL/GenBank/DDBJ databases">
        <title>Actinoallomurus iriomotensis NBRC 103684.</title>
        <authorList>
            <person name="Ichikawa N."/>
            <person name="Sato H."/>
            <person name="Tonouchi N."/>
        </authorList>
    </citation>
    <scope>NUCLEOTIDE SEQUENCE</scope>
    <source>
        <strain evidence="2">NBRC 103684</strain>
    </source>
</reference>
<evidence type="ECO:0000313" key="2">
    <source>
        <dbReference type="EMBL" id="GLY87327.1"/>
    </source>
</evidence>
<organism evidence="2 3">
    <name type="scientific">Actinoallomurus iriomotensis</name>
    <dbReference type="NCBI Taxonomy" id="478107"/>
    <lineage>
        <taxon>Bacteria</taxon>
        <taxon>Bacillati</taxon>
        <taxon>Actinomycetota</taxon>
        <taxon>Actinomycetes</taxon>
        <taxon>Streptosporangiales</taxon>
        <taxon>Thermomonosporaceae</taxon>
        <taxon>Actinoallomurus</taxon>
    </lineage>
</organism>
<dbReference type="EMBL" id="BSTK01000008">
    <property type="protein sequence ID" value="GLY87327.1"/>
    <property type="molecule type" value="Genomic_DNA"/>
</dbReference>
<dbReference type="AlphaFoldDB" id="A0A9W6S7W3"/>
<protein>
    <recommendedName>
        <fullName evidence="1">DUF11 domain-containing protein</fullName>
    </recommendedName>
</protein>
<gene>
    <name evidence="2" type="ORF">Airi02_052560</name>
</gene>
<dbReference type="Pfam" id="PF01345">
    <property type="entry name" value="DUF11"/>
    <property type="match status" value="1"/>
</dbReference>
<name>A0A9W6S7W3_9ACTN</name>
<sequence length="250" mass="25837">MPGALPHGDRPPGTLPSAIGELGATTVKHALAVLVGIAVGLPTMAALASAGGHTAGALPDRYVPWAHHLRGGYTTIRTPVRPSRVRTRHRSRVLISTSPASAGTPSPTPAGRLVRHARPAEAAEPADGLQVSIEAPHSVRPGGTYAYRIRLANRGRATPGEITVRNTLPAGVERTSTSLPGGAGGYAGGRDTTLVLPRLGPGRSATARFVVRVRPKARGELVARTRIASIGGTRVPRTGTSVSHVATRVR</sequence>
<feature type="domain" description="DUF11" evidence="1">
    <location>
        <begin position="136"/>
        <end position="225"/>
    </location>
</feature>
<dbReference type="InterPro" id="IPR001434">
    <property type="entry name" value="OmcB-like_DUF11"/>
</dbReference>
<proteinExistence type="predicted"/>
<keyword evidence="3" id="KW-1185">Reference proteome</keyword>
<evidence type="ECO:0000259" key="1">
    <source>
        <dbReference type="Pfam" id="PF01345"/>
    </source>
</evidence>
<evidence type="ECO:0000313" key="3">
    <source>
        <dbReference type="Proteomes" id="UP001165074"/>
    </source>
</evidence>
<accession>A0A9W6S7W3</accession>
<comment type="caution">
    <text evidence="2">The sequence shown here is derived from an EMBL/GenBank/DDBJ whole genome shotgun (WGS) entry which is preliminary data.</text>
</comment>
<dbReference type="Proteomes" id="UP001165074">
    <property type="component" value="Unassembled WGS sequence"/>
</dbReference>